<dbReference type="PANTHER" id="PTHR22916">
    <property type="entry name" value="GLYCOSYLTRANSFERASE"/>
    <property type="match status" value="1"/>
</dbReference>
<reference evidence="3 4" key="1">
    <citation type="journal article" date="2016" name="Nat. Biotechnol.">
        <title>Measurement of bacterial replication rates in microbial communities.</title>
        <authorList>
            <person name="Brown C.T."/>
            <person name="Olm M.R."/>
            <person name="Thomas B.C."/>
            <person name="Banfield J.F."/>
        </authorList>
    </citation>
    <scope>NUCLEOTIDE SEQUENCE [LARGE SCALE GENOMIC DNA]</scope>
    <source>
        <strain evidence="3">42_262</strain>
    </source>
</reference>
<evidence type="ECO:0000259" key="1">
    <source>
        <dbReference type="Pfam" id="PF00535"/>
    </source>
</evidence>
<reference evidence="2 5" key="2">
    <citation type="journal article" date="2019" name="Nat. Med.">
        <title>A library of human gut bacterial isolates paired with longitudinal multiomics data enables mechanistic microbiome research.</title>
        <authorList>
            <person name="Poyet M."/>
            <person name="Groussin M."/>
            <person name="Gibbons S.M."/>
            <person name="Avila-Pacheco J."/>
            <person name="Jiang X."/>
            <person name="Kearney S.M."/>
            <person name="Perrotta A.R."/>
            <person name="Berdy B."/>
            <person name="Zhao S."/>
            <person name="Lieberman T.D."/>
            <person name="Swanson P.K."/>
            <person name="Smith M."/>
            <person name="Roesemann S."/>
            <person name="Alexander J.E."/>
            <person name="Rich S.A."/>
            <person name="Livny J."/>
            <person name="Vlamakis H."/>
            <person name="Clish C."/>
            <person name="Bullock K."/>
            <person name="Deik A."/>
            <person name="Scott J."/>
            <person name="Pierce K.A."/>
            <person name="Xavier R.J."/>
            <person name="Alm E.J."/>
        </authorList>
    </citation>
    <scope>NUCLEOTIDE SEQUENCE [LARGE SCALE GENOMIC DNA]</scope>
    <source>
        <strain evidence="2 5">BIOML-A9</strain>
    </source>
</reference>
<dbReference type="EMBL" id="MNQV01000222">
    <property type="protein sequence ID" value="OKZ44595.1"/>
    <property type="molecule type" value="Genomic_DNA"/>
</dbReference>
<dbReference type="InterPro" id="IPR001173">
    <property type="entry name" value="Glyco_trans_2-like"/>
</dbReference>
<dbReference type="Proteomes" id="UP000186631">
    <property type="component" value="Unassembled WGS sequence"/>
</dbReference>
<sequence>MKVSVITATWNSGKTLRTTLDSVLNQSYPDIEHIIVDGGSTDNTMEIIREYEPRYNGRLRYISEPDKGLYDAMNKGIRMATGEVVGILNSDDFYTSSDVVEKLEKELATNRVDAVYGDIHFVDGNDLGKCVRYYSSRLFNRSWMRLGFMPAHPSFYCRKIIYDKYGGFDLSYKIASDFECLLRFIFVHKIQTTYIPMDFVTMRTGGTSTSGFASHKQIISDHQKAFKRNGIYSNVFLESLRYIYKIHEVLLTKITR</sequence>
<dbReference type="PANTHER" id="PTHR22916:SF3">
    <property type="entry name" value="UDP-GLCNAC:BETAGAL BETA-1,3-N-ACETYLGLUCOSAMINYLTRANSFERASE-LIKE PROTEIN 1"/>
    <property type="match status" value="1"/>
</dbReference>
<feature type="domain" description="Glycosyltransferase 2-like" evidence="1">
    <location>
        <begin position="4"/>
        <end position="129"/>
    </location>
</feature>
<evidence type="ECO:0000313" key="2">
    <source>
        <dbReference type="EMBL" id="KAB3859766.1"/>
    </source>
</evidence>
<evidence type="ECO:0000313" key="3">
    <source>
        <dbReference type="EMBL" id="OKZ44595.1"/>
    </source>
</evidence>
<keyword evidence="3" id="KW-0808">Transferase</keyword>
<dbReference type="Gene3D" id="3.90.550.10">
    <property type="entry name" value="Spore Coat Polysaccharide Biosynthesis Protein SpsA, Chain A"/>
    <property type="match status" value="1"/>
</dbReference>
<dbReference type="GO" id="GO:0016758">
    <property type="term" value="F:hexosyltransferase activity"/>
    <property type="evidence" value="ECO:0007669"/>
    <property type="project" value="UniProtKB-ARBA"/>
</dbReference>
<organism evidence="3 4">
    <name type="scientific">Phocaeicola vulgatus</name>
    <name type="common">Bacteroides vulgatus</name>
    <dbReference type="NCBI Taxonomy" id="821"/>
    <lineage>
        <taxon>Bacteria</taxon>
        <taxon>Pseudomonadati</taxon>
        <taxon>Bacteroidota</taxon>
        <taxon>Bacteroidia</taxon>
        <taxon>Bacteroidales</taxon>
        <taxon>Bacteroidaceae</taxon>
        <taxon>Phocaeicola</taxon>
    </lineage>
</organism>
<dbReference type="EMBL" id="WCXA01000030">
    <property type="protein sequence ID" value="KAB3859766.1"/>
    <property type="molecule type" value="Genomic_DNA"/>
</dbReference>
<name>A0A1Q6IUS3_PHOVU</name>
<comment type="caution">
    <text evidence="3">The sequence shown here is derived from an EMBL/GenBank/DDBJ whole genome shotgun (WGS) entry which is preliminary data.</text>
</comment>
<protein>
    <submittedName>
        <fullName evidence="3">Glycosyl transferase</fullName>
    </submittedName>
    <submittedName>
        <fullName evidence="2">Glycosyltransferase</fullName>
    </submittedName>
</protein>
<gene>
    <name evidence="3" type="ORF">BHV80_15075</name>
    <name evidence="2" type="ORF">GAS37_14585</name>
</gene>
<dbReference type="Pfam" id="PF00535">
    <property type="entry name" value="Glycos_transf_2"/>
    <property type="match status" value="1"/>
</dbReference>
<dbReference type="AlphaFoldDB" id="A0A1Q6IUS3"/>
<proteinExistence type="predicted"/>
<dbReference type="SUPFAM" id="SSF53448">
    <property type="entry name" value="Nucleotide-diphospho-sugar transferases"/>
    <property type="match status" value="1"/>
</dbReference>
<accession>A0A1Q6IUS3</accession>
<dbReference type="InterPro" id="IPR029044">
    <property type="entry name" value="Nucleotide-diphossugar_trans"/>
</dbReference>
<dbReference type="RefSeq" id="WP_007844565.1">
    <property type="nucleotide sequence ID" value="NZ_JABWDE010000004.1"/>
</dbReference>
<evidence type="ECO:0000313" key="4">
    <source>
        <dbReference type="Proteomes" id="UP000186631"/>
    </source>
</evidence>
<evidence type="ECO:0000313" key="5">
    <source>
        <dbReference type="Proteomes" id="UP000470332"/>
    </source>
</evidence>
<dbReference type="Proteomes" id="UP000470332">
    <property type="component" value="Unassembled WGS sequence"/>
</dbReference>
<dbReference type="CDD" id="cd06433">
    <property type="entry name" value="GT_2_WfgS_like"/>
    <property type="match status" value="1"/>
</dbReference>